<dbReference type="FunFam" id="2.60.120.780:FF:000001">
    <property type="entry name" value="E3 SUMO-protein ligase PIAS2 isoform X1"/>
    <property type="match status" value="1"/>
</dbReference>
<accession>A0A9J6BVC9</accession>
<dbReference type="PANTHER" id="PTHR10782:SF94">
    <property type="entry name" value="SUPPRESSOR OF VARIEGATION 2-10, ISOFORM I"/>
    <property type="match status" value="1"/>
</dbReference>
<dbReference type="SUPFAM" id="SSF57850">
    <property type="entry name" value="RING/U-box"/>
    <property type="match status" value="1"/>
</dbReference>
<keyword evidence="8" id="KW-0862">Zinc</keyword>
<comment type="pathway">
    <text evidence="2">Protein modification; protein sumoylation.</text>
</comment>
<dbReference type="AlphaFoldDB" id="A0A9J6BVC9"/>
<sequence>MKNEEEVDFDSWMLIYKGLIKEKKFDIWNITLDEEDELLLSRGKLFGSGLDIAPTALIENICIEITEVGEGGKIIETSFYGSESAEVKKEGSQISLIIERMLTLKLPQLKIIWKQTGQPNLHYKQEYQSALRSVIEGTNDEISEEKRKKIIDDISSIDLYPITNEREPLKFPKVMPNNISKPYELKVSDTNKTIQQCLPTASNIVQLQIKNLPFYDKLAVLLKPIHLNPNQTTSTQKALIDLSLKIEHIQIIQKYRRNDSNGTVYDAQVILRFCLFDTSTTQNDNFPLNLDLFVNGCPCELPNYLPCRPGDTPRRPPQPINITKYLKINPESSNQLINKIIVHWSQEPSKKYMLSAFLVHKRTSAELFDRIKLRDVKPPNYTSTLIKEKLKDDADNEIATTMLRASLICPLAKTRMKTPFRSLSCKHVQCFDGLSYLQMNERHPKWTCPVCNKEITYESLVIDGYFLSVIKSINDNETTEIQLHSNGSWSKFEMEKNNIVKKKAASKNIDVIDVCDSDEEDAQNNNQPCSSNSERKLLQPCRDGDYIDLTLDDD</sequence>
<keyword evidence="7" id="KW-0833">Ubl conjugation pathway</keyword>
<evidence type="ECO:0000256" key="8">
    <source>
        <dbReference type="ARBA" id="ARBA00022833"/>
    </source>
</evidence>
<evidence type="ECO:0000259" key="11">
    <source>
        <dbReference type="PROSITE" id="PS51044"/>
    </source>
</evidence>
<name>A0A9J6BVC9_POLVA</name>
<dbReference type="GO" id="GO:0097240">
    <property type="term" value="P:chromosome attachment to the nuclear envelope"/>
    <property type="evidence" value="ECO:0007669"/>
    <property type="project" value="UniProtKB-ARBA"/>
</dbReference>
<dbReference type="CDD" id="cd16650">
    <property type="entry name" value="SP-RING_PIAS-like"/>
    <property type="match status" value="1"/>
</dbReference>
<evidence type="ECO:0000313" key="14">
    <source>
        <dbReference type="Proteomes" id="UP001107558"/>
    </source>
</evidence>
<dbReference type="InterPro" id="IPR004181">
    <property type="entry name" value="Znf_MIZ"/>
</dbReference>
<evidence type="ECO:0000256" key="6">
    <source>
        <dbReference type="ARBA" id="ARBA00022771"/>
    </source>
</evidence>
<dbReference type="GO" id="GO:0000785">
    <property type="term" value="C:chromatin"/>
    <property type="evidence" value="ECO:0007669"/>
    <property type="project" value="TreeGrafter"/>
</dbReference>
<dbReference type="PROSITE" id="PS51466">
    <property type="entry name" value="PINIT"/>
    <property type="match status" value="1"/>
</dbReference>
<dbReference type="GO" id="GO:0016925">
    <property type="term" value="P:protein sumoylation"/>
    <property type="evidence" value="ECO:0007669"/>
    <property type="project" value="TreeGrafter"/>
</dbReference>
<reference evidence="13" key="1">
    <citation type="submission" date="2021-03" db="EMBL/GenBank/DDBJ databases">
        <title>Chromosome level genome of the anhydrobiotic midge Polypedilum vanderplanki.</title>
        <authorList>
            <person name="Yoshida Y."/>
            <person name="Kikawada T."/>
            <person name="Gusev O."/>
        </authorList>
    </citation>
    <scope>NUCLEOTIDE SEQUENCE</scope>
    <source>
        <strain evidence="13">NIAS01</strain>
        <tissue evidence="13">Whole body or cell culture</tissue>
    </source>
</reference>
<dbReference type="Gene3D" id="2.60.120.780">
    <property type="entry name" value="PINIT domain"/>
    <property type="match status" value="1"/>
</dbReference>
<dbReference type="Pfam" id="PF14324">
    <property type="entry name" value="PINIT"/>
    <property type="match status" value="1"/>
</dbReference>
<gene>
    <name evidence="13" type="ORF">PVAND_003882</name>
</gene>
<evidence type="ECO:0000256" key="3">
    <source>
        <dbReference type="ARBA" id="ARBA00005383"/>
    </source>
</evidence>
<dbReference type="PANTHER" id="PTHR10782">
    <property type="entry name" value="ZINC FINGER MIZ DOMAIN-CONTAINING PROTEIN"/>
    <property type="match status" value="1"/>
</dbReference>
<dbReference type="GO" id="GO:0061665">
    <property type="term" value="F:SUMO ligase activity"/>
    <property type="evidence" value="ECO:0007669"/>
    <property type="project" value="TreeGrafter"/>
</dbReference>
<evidence type="ECO:0000256" key="2">
    <source>
        <dbReference type="ARBA" id="ARBA00004718"/>
    </source>
</evidence>
<feature type="domain" description="PINIT" evidence="12">
    <location>
        <begin position="196"/>
        <end position="362"/>
    </location>
</feature>
<comment type="caution">
    <text evidence="13">The sequence shown here is derived from an EMBL/GenBank/DDBJ whole genome shotgun (WGS) entry which is preliminary data.</text>
</comment>
<keyword evidence="4" id="KW-0808">Transferase</keyword>
<dbReference type="Gene3D" id="3.30.40.10">
    <property type="entry name" value="Zinc/RING finger domain, C3HC4 (zinc finger)"/>
    <property type="match status" value="1"/>
</dbReference>
<comment type="subcellular location">
    <subcellularLocation>
        <location evidence="1">Nucleus</location>
    </subcellularLocation>
</comment>
<evidence type="ECO:0000256" key="5">
    <source>
        <dbReference type="ARBA" id="ARBA00022723"/>
    </source>
</evidence>
<dbReference type="EMBL" id="JADBJN010000003">
    <property type="protein sequence ID" value="KAG5673873.1"/>
    <property type="molecule type" value="Genomic_DNA"/>
</dbReference>
<dbReference type="PROSITE" id="PS51044">
    <property type="entry name" value="ZF_SP_RING"/>
    <property type="match status" value="1"/>
</dbReference>
<comment type="similarity">
    <text evidence="3">Belongs to the PIAS family.</text>
</comment>
<dbReference type="InterPro" id="IPR013083">
    <property type="entry name" value="Znf_RING/FYVE/PHD"/>
</dbReference>
<dbReference type="InterPro" id="IPR038654">
    <property type="entry name" value="PINIT_sf"/>
</dbReference>
<dbReference type="FunFam" id="3.30.40.10:FF:000247">
    <property type="entry name" value="Uncharacterized protein, isoform B"/>
    <property type="match status" value="1"/>
</dbReference>
<evidence type="ECO:0000256" key="9">
    <source>
        <dbReference type="ARBA" id="ARBA00023242"/>
    </source>
</evidence>
<dbReference type="OrthoDB" id="10263264at2759"/>
<evidence type="ECO:0000259" key="12">
    <source>
        <dbReference type="PROSITE" id="PS51466"/>
    </source>
</evidence>
<keyword evidence="14" id="KW-1185">Reference proteome</keyword>
<dbReference type="GO" id="GO:0003712">
    <property type="term" value="F:transcription coregulator activity"/>
    <property type="evidence" value="ECO:0007669"/>
    <property type="project" value="TreeGrafter"/>
</dbReference>
<keyword evidence="6 10" id="KW-0863">Zinc-finger</keyword>
<dbReference type="GO" id="GO:0008270">
    <property type="term" value="F:zinc ion binding"/>
    <property type="evidence" value="ECO:0007669"/>
    <property type="project" value="UniProtKB-KW"/>
</dbReference>
<evidence type="ECO:0000256" key="4">
    <source>
        <dbReference type="ARBA" id="ARBA00022679"/>
    </source>
</evidence>
<evidence type="ECO:0000256" key="7">
    <source>
        <dbReference type="ARBA" id="ARBA00022786"/>
    </source>
</evidence>
<keyword evidence="9" id="KW-0539">Nucleus</keyword>
<evidence type="ECO:0000256" key="1">
    <source>
        <dbReference type="ARBA" id="ARBA00004123"/>
    </source>
</evidence>
<feature type="domain" description="SP-RING-type" evidence="11">
    <location>
        <begin position="394"/>
        <end position="475"/>
    </location>
</feature>
<proteinExistence type="inferred from homology"/>
<keyword evidence="5" id="KW-0479">Metal-binding</keyword>
<dbReference type="Pfam" id="PF02891">
    <property type="entry name" value="zf-MIZ"/>
    <property type="match status" value="1"/>
</dbReference>
<evidence type="ECO:0000256" key="10">
    <source>
        <dbReference type="PROSITE-ProRule" id="PRU00452"/>
    </source>
</evidence>
<organism evidence="13 14">
    <name type="scientific">Polypedilum vanderplanki</name>
    <name type="common">Sleeping chironomid midge</name>
    <dbReference type="NCBI Taxonomy" id="319348"/>
    <lineage>
        <taxon>Eukaryota</taxon>
        <taxon>Metazoa</taxon>
        <taxon>Ecdysozoa</taxon>
        <taxon>Arthropoda</taxon>
        <taxon>Hexapoda</taxon>
        <taxon>Insecta</taxon>
        <taxon>Pterygota</taxon>
        <taxon>Neoptera</taxon>
        <taxon>Endopterygota</taxon>
        <taxon>Diptera</taxon>
        <taxon>Nematocera</taxon>
        <taxon>Chironomoidea</taxon>
        <taxon>Chironomidae</taxon>
        <taxon>Chironominae</taxon>
        <taxon>Polypedilum</taxon>
        <taxon>Polypedilum</taxon>
    </lineage>
</organism>
<dbReference type="GO" id="GO:0006357">
    <property type="term" value="P:regulation of transcription by RNA polymerase II"/>
    <property type="evidence" value="ECO:0007669"/>
    <property type="project" value="TreeGrafter"/>
</dbReference>
<dbReference type="Proteomes" id="UP001107558">
    <property type="component" value="Chromosome 3"/>
</dbReference>
<dbReference type="InterPro" id="IPR023321">
    <property type="entry name" value="PINIT"/>
</dbReference>
<protein>
    <submittedName>
        <fullName evidence="13">Uncharacterized protein</fullName>
    </submittedName>
</protein>
<dbReference type="GO" id="GO:0005634">
    <property type="term" value="C:nucleus"/>
    <property type="evidence" value="ECO:0007669"/>
    <property type="project" value="UniProtKB-SubCell"/>
</dbReference>
<evidence type="ECO:0000313" key="13">
    <source>
        <dbReference type="EMBL" id="KAG5673873.1"/>
    </source>
</evidence>